<sequence length="342" mass="36606">MAGGGRPHKLPPGVLPLTAAANKFHLRTTNFHLPPISTSPPTIMSGIENGLVDGSPLASPIASVSRSRASGHAARRACSTQGTQWSTLASHVSFTLHLRPTRGIHRLPPATPSVPALTELYTASPGESEDGNPSARDGLSKKIMALELADGTIYQGYGFGVSGKSVSGECVFQTGMVGYPESLTDPSYQGQILVLTYPLIGSYGVPKREDVLLPTNSNLLESMSLRWSSDPTAVTGRISVIISPRARLGNGYRSKESRPSMDNSSVQKAPLSRLSALGPSRESWRSDYIDVPLHDHNTDNLVQVVSRSKPICISLSIYPPAINQRTSCSITRNLDPYDPGLR</sequence>
<dbReference type="STRING" id="200324.A0A2N5TLC3"/>
<dbReference type="Pfam" id="PF00988">
    <property type="entry name" value="CPSase_sm_chain"/>
    <property type="match status" value="1"/>
</dbReference>
<reference evidence="3 4" key="1">
    <citation type="submission" date="2017-11" db="EMBL/GenBank/DDBJ databases">
        <title>De novo assembly and phasing of dikaryotic genomes from two isolates of Puccinia coronata f. sp. avenae, the causal agent of oat crown rust.</title>
        <authorList>
            <person name="Miller M.E."/>
            <person name="Zhang Y."/>
            <person name="Omidvar V."/>
            <person name="Sperschneider J."/>
            <person name="Schwessinger B."/>
            <person name="Raley C."/>
            <person name="Palmer J.M."/>
            <person name="Garnica D."/>
            <person name="Upadhyaya N."/>
            <person name="Rathjen J."/>
            <person name="Taylor J.M."/>
            <person name="Park R.F."/>
            <person name="Dodds P.N."/>
            <person name="Hirsch C.D."/>
            <person name="Kianian S.F."/>
            <person name="Figueroa M."/>
        </authorList>
    </citation>
    <scope>NUCLEOTIDE SEQUENCE [LARGE SCALE GENOMIC DNA]</scope>
    <source>
        <strain evidence="3">12NC29</strain>
    </source>
</reference>
<evidence type="ECO:0000259" key="2">
    <source>
        <dbReference type="SMART" id="SM01097"/>
    </source>
</evidence>
<dbReference type="SMART" id="SM01097">
    <property type="entry name" value="CPSase_sm_chain"/>
    <property type="match status" value="1"/>
</dbReference>
<dbReference type="Proteomes" id="UP000235388">
    <property type="component" value="Unassembled WGS sequence"/>
</dbReference>
<proteinExistence type="predicted"/>
<organism evidence="3 4">
    <name type="scientific">Puccinia coronata f. sp. avenae</name>
    <dbReference type="NCBI Taxonomy" id="200324"/>
    <lineage>
        <taxon>Eukaryota</taxon>
        <taxon>Fungi</taxon>
        <taxon>Dikarya</taxon>
        <taxon>Basidiomycota</taxon>
        <taxon>Pucciniomycotina</taxon>
        <taxon>Pucciniomycetes</taxon>
        <taxon>Pucciniales</taxon>
        <taxon>Pucciniaceae</taxon>
        <taxon>Puccinia</taxon>
    </lineage>
</organism>
<keyword evidence="4" id="KW-1185">Reference proteome</keyword>
<feature type="domain" description="Carbamoyl-phosphate synthase small subunit N-terminal" evidence="2">
    <location>
        <begin position="140"/>
        <end position="239"/>
    </location>
</feature>
<feature type="region of interest" description="Disordered" evidence="1">
    <location>
        <begin position="250"/>
        <end position="273"/>
    </location>
</feature>
<dbReference type="Gene3D" id="3.50.30.20">
    <property type="entry name" value="Carbamoyl-phosphate synthase small subunit, N-terminal domain"/>
    <property type="match status" value="1"/>
</dbReference>
<dbReference type="SUPFAM" id="SSF52021">
    <property type="entry name" value="Carbamoyl phosphate synthetase, small subunit N-terminal domain"/>
    <property type="match status" value="1"/>
</dbReference>
<name>A0A2N5TLC3_9BASI</name>
<accession>A0A2N5TLC3</accession>
<dbReference type="EMBL" id="PGCJ01000558">
    <property type="protein sequence ID" value="PLW26188.1"/>
    <property type="molecule type" value="Genomic_DNA"/>
</dbReference>
<dbReference type="InterPro" id="IPR036480">
    <property type="entry name" value="CarbP_synth_ssu_N_sf"/>
</dbReference>
<comment type="caution">
    <text evidence="3">The sequence shown here is derived from an EMBL/GenBank/DDBJ whole genome shotgun (WGS) entry which is preliminary data.</text>
</comment>
<feature type="non-terminal residue" evidence="3">
    <location>
        <position position="342"/>
    </location>
</feature>
<gene>
    <name evidence="3" type="ORF">PCANC_21240</name>
</gene>
<dbReference type="AlphaFoldDB" id="A0A2N5TLC3"/>
<evidence type="ECO:0000313" key="3">
    <source>
        <dbReference type="EMBL" id="PLW26188.1"/>
    </source>
</evidence>
<evidence type="ECO:0000256" key="1">
    <source>
        <dbReference type="SAM" id="MobiDB-lite"/>
    </source>
</evidence>
<dbReference type="InterPro" id="IPR002474">
    <property type="entry name" value="CarbamoylP_synth_ssu_N"/>
</dbReference>
<protein>
    <recommendedName>
        <fullName evidence="2">Carbamoyl-phosphate synthase small subunit N-terminal domain-containing protein</fullName>
    </recommendedName>
</protein>
<evidence type="ECO:0000313" key="4">
    <source>
        <dbReference type="Proteomes" id="UP000235388"/>
    </source>
</evidence>
<dbReference type="OrthoDB" id="1924069at2759"/>